<dbReference type="EMBL" id="AEIU01000069">
    <property type="protein sequence ID" value="EFP96870.1"/>
    <property type="molecule type" value="Genomic_DNA"/>
</dbReference>
<dbReference type="RefSeq" id="WP_009601305.1">
    <property type="nucleotide sequence ID" value="NZ_AEIU01000069.1"/>
</dbReference>
<sequence length="129" mass="15079">MLMIREFFKRRALLRIISKMSPALIKGYGSRDYYSAGQVYQTALSLDLSKRYFKYNLALFCCETEPSLANKPMISEALFTDLRDEIKHKFFLGSDYSAIDIMKLIHAPTWKGGRMDDYMSHHRGMNSRF</sequence>
<dbReference type="OrthoDB" id="5828995at2"/>
<proteinExistence type="predicted"/>
<dbReference type="Proteomes" id="UP000002943">
    <property type="component" value="Unassembled WGS sequence"/>
</dbReference>
<dbReference type="InterPro" id="IPR046689">
    <property type="entry name" value="DUF6559"/>
</dbReference>
<reference evidence="1 2" key="1">
    <citation type="journal article" date="2012" name="Int. J. Syst. Evol. Microbiol.">
        <title>Vibrio caribbeanicus sp. nov., isolated from the marine sponge Scleritoderma cyanea.</title>
        <authorList>
            <person name="Hoffmann M."/>
            <person name="Monday S.R."/>
            <person name="Allard M.W."/>
            <person name="Strain E.A."/>
            <person name="Whittaker P."/>
            <person name="Naum M."/>
            <person name="McCarthy P.J."/>
            <person name="Lopez J.V."/>
            <person name="Fischer M."/>
            <person name="Brown E.W."/>
        </authorList>
    </citation>
    <scope>NUCLEOTIDE SEQUENCE [LARGE SCALE GENOMIC DNA]</scope>
    <source>
        <strain evidence="1 2">ATCC BAA-2122</strain>
    </source>
</reference>
<comment type="caution">
    <text evidence="1">The sequence shown here is derived from an EMBL/GenBank/DDBJ whole genome shotgun (WGS) entry which is preliminary data.</text>
</comment>
<protein>
    <submittedName>
        <fullName evidence="1">Uncharacterized protein</fullName>
    </submittedName>
</protein>
<organism evidence="1 2">
    <name type="scientific">Vibrio caribbeanicus ATCC BAA-2122</name>
    <dbReference type="NCBI Taxonomy" id="796620"/>
    <lineage>
        <taxon>Bacteria</taxon>
        <taxon>Pseudomonadati</taxon>
        <taxon>Pseudomonadota</taxon>
        <taxon>Gammaproteobacteria</taxon>
        <taxon>Vibrionales</taxon>
        <taxon>Vibrionaceae</taxon>
        <taxon>Vibrio</taxon>
    </lineage>
</organism>
<dbReference type="eggNOG" id="ENOG502ZMJY">
    <property type="taxonomic scope" value="Bacteria"/>
</dbReference>
<accession>E3BJV1</accession>
<name>E3BJV1_9VIBR</name>
<dbReference type="AlphaFoldDB" id="E3BJV1"/>
<keyword evidence="2" id="KW-1185">Reference proteome</keyword>
<evidence type="ECO:0000313" key="2">
    <source>
        <dbReference type="Proteomes" id="UP000002943"/>
    </source>
</evidence>
<gene>
    <name evidence="1" type="ORF">VIBC2010_07869</name>
</gene>
<evidence type="ECO:0000313" key="1">
    <source>
        <dbReference type="EMBL" id="EFP96870.1"/>
    </source>
</evidence>
<dbReference type="Pfam" id="PF20196">
    <property type="entry name" value="DUF6559"/>
    <property type="match status" value="1"/>
</dbReference>